<dbReference type="Proteomes" id="UP000187209">
    <property type="component" value="Unassembled WGS sequence"/>
</dbReference>
<evidence type="ECO:0000256" key="3">
    <source>
        <dbReference type="ARBA" id="ARBA00022771"/>
    </source>
</evidence>
<proteinExistence type="predicted"/>
<dbReference type="SMART" id="SM00105">
    <property type="entry name" value="ArfGap"/>
    <property type="match status" value="1"/>
</dbReference>
<evidence type="ECO:0000256" key="6">
    <source>
        <dbReference type="SAM" id="MobiDB-lite"/>
    </source>
</evidence>
<feature type="compositionally biased region" description="Low complexity" evidence="6">
    <location>
        <begin position="272"/>
        <end position="289"/>
    </location>
</feature>
<dbReference type="OrthoDB" id="312818at2759"/>
<dbReference type="SUPFAM" id="SSF57863">
    <property type="entry name" value="ArfGap/RecO-like zinc finger"/>
    <property type="match status" value="1"/>
</dbReference>
<dbReference type="GO" id="GO:0008270">
    <property type="term" value="F:zinc ion binding"/>
    <property type="evidence" value="ECO:0007669"/>
    <property type="project" value="UniProtKB-KW"/>
</dbReference>
<keyword evidence="3 5" id="KW-0863">Zinc-finger</keyword>
<sequence length="364" mass="40837">MEYQSRLNTILAKAGNKTCADCNGRNPRWASISLGVFVCIRCCGLHRALGTHISKMKSTTLDKWTPQMFIIFESIDNDIANSYWEANLPKNYNKPIETTTAYSVEMFLRDKYESKLWIGSGPDPVSMSKQPKASVNQAKKEEIKREEKRPVSTGPIITDLLADTPTVYPQDKIPYFPTTIVHSHSFTNIDHINHHKHSSSPTVFTPSFPQAPVPDPSNPQLFPAFQNPSINPSFPHFENTPVLQFSTIANNQNQGFGSQIPQNFGYQNTPIPQQYGNSGQNYGNNNYPPTHQTPPTVNLQQNPVNYNQVEDEKNKKISQVLSMYGPQNNVAPVNNNSTGFKPLGAIAAQNFFNQNTRSQPYPTF</sequence>
<dbReference type="FunFam" id="1.10.220.150:FF:000009">
    <property type="entry name" value="stromal membrane-associated protein 1 isoform X1"/>
    <property type="match status" value="1"/>
</dbReference>
<dbReference type="Gene3D" id="1.10.220.150">
    <property type="entry name" value="Arf GTPase activating protein"/>
    <property type="match status" value="1"/>
</dbReference>
<dbReference type="PRINTS" id="PR00405">
    <property type="entry name" value="REVINTRACTNG"/>
</dbReference>
<dbReference type="InterPro" id="IPR051718">
    <property type="entry name" value="ARF_GTPase-activating"/>
</dbReference>
<organism evidence="8 9">
    <name type="scientific">Stentor coeruleus</name>
    <dbReference type="NCBI Taxonomy" id="5963"/>
    <lineage>
        <taxon>Eukaryota</taxon>
        <taxon>Sar</taxon>
        <taxon>Alveolata</taxon>
        <taxon>Ciliophora</taxon>
        <taxon>Postciliodesmatophora</taxon>
        <taxon>Heterotrichea</taxon>
        <taxon>Heterotrichida</taxon>
        <taxon>Stentoridae</taxon>
        <taxon>Stentor</taxon>
    </lineage>
</organism>
<dbReference type="AlphaFoldDB" id="A0A1R2CLW9"/>
<feature type="region of interest" description="Disordered" evidence="6">
    <location>
        <begin position="270"/>
        <end position="298"/>
    </location>
</feature>
<dbReference type="PROSITE" id="PS50115">
    <property type="entry name" value="ARFGAP"/>
    <property type="match status" value="1"/>
</dbReference>
<dbReference type="EMBL" id="MPUH01000113">
    <property type="protein sequence ID" value="OMJ89965.1"/>
    <property type="molecule type" value="Genomic_DNA"/>
</dbReference>
<keyword evidence="9" id="KW-1185">Reference proteome</keyword>
<dbReference type="GO" id="GO:0005096">
    <property type="term" value="F:GTPase activator activity"/>
    <property type="evidence" value="ECO:0007669"/>
    <property type="project" value="UniProtKB-KW"/>
</dbReference>
<reference evidence="8 9" key="1">
    <citation type="submission" date="2016-11" db="EMBL/GenBank/DDBJ databases">
        <title>The macronuclear genome of Stentor coeruleus: a giant cell with tiny introns.</title>
        <authorList>
            <person name="Slabodnick M."/>
            <person name="Ruby J.G."/>
            <person name="Reiff S.B."/>
            <person name="Swart E.C."/>
            <person name="Gosai S."/>
            <person name="Prabakaran S."/>
            <person name="Witkowska E."/>
            <person name="Larue G.E."/>
            <person name="Fisher S."/>
            <person name="Freeman R.M."/>
            <person name="Gunawardena J."/>
            <person name="Chu W."/>
            <person name="Stover N.A."/>
            <person name="Gregory B.D."/>
            <person name="Nowacki M."/>
            <person name="Derisi J."/>
            <person name="Roy S.W."/>
            <person name="Marshall W.F."/>
            <person name="Sood P."/>
        </authorList>
    </citation>
    <scope>NUCLEOTIDE SEQUENCE [LARGE SCALE GENOMIC DNA]</scope>
    <source>
        <strain evidence="8">WM001</strain>
    </source>
</reference>
<comment type="caution">
    <text evidence="8">The sequence shown here is derived from an EMBL/GenBank/DDBJ whole genome shotgun (WGS) entry which is preliminary data.</text>
</comment>
<dbReference type="Pfam" id="PF01412">
    <property type="entry name" value="ArfGap"/>
    <property type="match status" value="1"/>
</dbReference>
<dbReference type="PANTHER" id="PTHR45705">
    <property type="entry name" value="FI20236P1"/>
    <property type="match status" value="1"/>
</dbReference>
<dbReference type="PANTHER" id="PTHR45705:SF1">
    <property type="entry name" value="FI20236P1"/>
    <property type="match status" value="1"/>
</dbReference>
<name>A0A1R2CLW9_9CILI</name>
<gene>
    <name evidence="8" type="ORF">SteCoe_7752</name>
</gene>
<dbReference type="CDD" id="cd08204">
    <property type="entry name" value="ArfGap"/>
    <property type="match status" value="1"/>
</dbReference>
<dbReference type="InterPro" id="IPR001164">
    <property type="entry name" value="ArfGAP_dom"/>
</dbReference>
<evidence type="ECO:0000313" key="8">
    <source>
        <dbReference type="EMBL" id="OMJ89965.1"/>
    </source>
</evidence>
<keyword evidence="2" id="KW-0479">Metal-binding</keyword>
<evidence type="ECO:0000256" key="2">
    <source>
        <dbReference type="ARBA" id="ARBA00022723"/>
    </source>
</evidence>
<feature type="domain" description="Arf-GAP" evidence="7">
    <location>
        <begin position="4"/>
        <end position="118"/>
    </location>
</feature>
<dbReference type="InterPro" id="IPR038508">
    <property type="entry name" value="ArfGAP_dom_sf"/>
</dbReference>
<keyword evidence="1" id="KW-0343">GTPase activation</keyword>
<protein>
    <recommendedName>
        <fullName evidence="7">Arf-GAP domain-containing protein</fullName>
    </recommendedName>
</protein>
<evidence type="ECO:0000313" key="9">
    <source>
        <dbReference type="Proteomes" id="UP000187209"/>
    </source>
</evidence>
<evidence type="ECO:0000256" key="4">
    <source>
        <dbReference type="ARBA" id="ARBA00022833"/>
    </source>
</evidence>
<dbReference type="InterPro" id="IPR037278">
    <property type="entry name" value="ARFGAP/RecO"/>
</dbReference>
<accession>A0A1R2CLW9</accession>
<keyword evidence="4" id="KW-0862">Zinc</keyword>
<evidence type="ECO:0000259" key="7">
    <source>
        <dbReference type="PROSITE" id="PS50115"/>
    </source>
</evidence>
<dbReference type="GO" id="GO:0005737">
    <property type="term" value="C:cytoplasm"/>
    <property type="evidence" value="ECO:0007669"/>
    <property type="project" value="TreeGrafter"/>
</dbReference>
<evidence type="ECO:0000256" key="5">
    <source>
        <dbReference type="PROSITE-ProRule" id="PRU00288"/>
    </source>
</evidence>
<evidence type="ECO:0000256" key="1">
    <source>
        <dbReference type="ARBA" id="ARBA00022468"/>
    </source>
</evidence>